<comment type="similarity">
    <text evidence="9">Belongs to the histone deacetylase family. HD Type 1 subfamily.</text>
</comment>
<dbReference type="AlphaFoldDB" id="A0AAD5TM36"/>
<dbReference type="Pfam" id="PF00850">
    <property type="entry name" value="Hist_deacetyl"/>
    <property type="match status" value="1"/>
</dbReference>
<reference evidence="12" key="1">
    <citation type="submission" date="2020-05" db="EMBL/GenBank/DDBJ databases">
        <title>Phylogenomic resolution of chytrid fungi.</title>
        <authorList>
            <person name="Stajich J.E."/>
            <person name="Amses K."/>
            <person name="Simmons R."/>
            <person name="Seto K."/>
            <person name="Myers J."/>
            <person name="Bonds A."/>
            <person name="Quandt C.A."/>
            <person name="Barry K."/>
            <person name="Liu P."/>
            <person name="Grigoriev I."/>
            <person name="Longcore J.E."/>
            <person name="James T.Y."/>
        </authorList>
    </citation>
    <scope>NUCLEOTIDE SEQUENCE</scope>
    <source>
        <strain evidence="12">JEL0379</strain>
    </source>
</reference>
<evidence type="ECO:0000313" key="13">
    <source>
        <dbReference type="Proteomes" id="UP001212152"/>
    </source>
</evidence>
<name>A0AAD5TM36_9FUNG</name>
<gene>
    <name evidence="12" type="primary">HDAC1</name>
    <name evidence="12" type="ORF">HDU87_001797</name>
</gene>
<dbReference type="PRINTS" id="PR01271">
    <property type="entry name" value="HISDACETLASE"/>
</dbReference>
<dbReference type="PANTHER" id="PTHR10625:SF10">
    <property type="entry name" value="HISTONE DEACETYLASE HDAC1"/>
    <property type="match status" value="1"/>
</dbReference>
<keyword evidence="13" id="KW-1185">Reference proteome</keyword>
<keyword evidence="8" id="KW-0539">Nucleus</keyword>
<feature type="region of interest" description="Disordered" evidence="10">
    <location>
        <begin position="486"/>
        <end position="576"/>
    </location>
</feature>
<feature type="compositionally biased region" description="Acidic residues" evidence="10">
    <location>
        <begin position="549"/>
        <end position="564"/>
    </location>
</feature>
<feature type="compositionally biased region" description="Basic and acidic residues" evidence="10">
    <location>
        <begin position="428"/>
        <end position="441"/>
    </location>
</feature>
<keyword evidence="5" id="KW-0156">Chromatin regulator</keyword>
<dbReference type="InterPro" id="IPR023801">
    <property type="entry name" value="His_deacetylse_dom"/>
</dbReference>
<dbReference type="GO" id="GO:0032221">
    <property type="term" value="C:Rpd3S complex"/>
    <property type="evidence" value="ECO:0007669"/>
    <property type="project" value="UniProtKB-ARBA"/>
</dbReference>
<keyword evidence="7" id="KW-0804">Transcription</keyword>
<dbReference type="EMBL" id="JADGJQ010000015">
    <property type="protein sequence ID" value="KAJ3180684.1"/>
    <property type="molecule type" value="Genomic_DNA"/>
</dbReference>
<evidence type="ECO:0000259" key="11">
    <source>
        <dbReference type="Pfam" id="PF00850"/>
    </source>
</evidence>
<feature type="compositionally biased region" description="Basic and acidic residues" evidence="10">
    <location>
        <begin position="400"/>
        <end position="420"/>
    </location>
</feature>
<sequence length="576" mass="65273">MATGTFQRKEVSYFYHEEMGNYHYGPQHPMKPHRIRMTHNLVMNYGLYNKMSIHRPEAGTFLEMTRFHSDEYIDFLQRVTPENVEEMNRYQPKCKFNVGEDCPAFDGLYDFSALAAGGTLAAARHLNAGKTDIAINWGGGLHHAKKSEAAGFCYVNDIVLGILELLKVHQRVLYLDIDVHHGDGVEEAFFSTDRVMTVSFHKYGEFFPGTGDINDVGAGKGKLYAVNFPLKDGIDDETYKTIFQPVMRHVMAWYKPDVLVLQCGADSLAGDRLGCFNLSMRGHAACVEFMRRFQIPTLMLGGGGYTIKNVSRAWCYETGVAVGEDLDEEIPYNDFYQYFGPDYRLDVPNNNMENRNSRDSLEKTQQRIFENLRGMPHAPSVQMHDVPRDLDHDEFETEQPPDRRNTMSMLDPRRSHRGELSDSDDEGDGRKDYHDFSDRRNNGYPRILDPVRRNSFSNDPVSRLFAIDHHPRMAFAPSYVDSLPHLGVHTNGNDPMDTDTTPQNSSIAASSREGSPLSEDSIPQYARRTADVPPRIGPLSRYAMVGADADVESVSGDDDVEEDPREQNGSIYFQGR</sequence>
<dbReference type="InterPro" id="IPR037138">
    <property type="entry name" value="His_deacetylse_dom_sf"/>
</dbReference>
<dbReference type="EC" id="3.5.1.98" evidence="2"/>
<dbReference type="SUPFAM" id="SSF52768">
    <property type="entry name" value="Arginase/deacetylase"/>
    <property type="match status" value="1"/>
</dbReference>
<keyword evidence="3" id="KW-0678">Repressor</keyword>
<organism evidence="12 13">
    <name type="scientific">Geranomyces variabilis</name>
    <dbReference type="NCBI Taxonomy" id="109894"/>
    <lineage>
        <taxon>Eukaryota</taxon>
        <taxon>Fungi</taxon>
        <taxon>Fungi incertae sedis</taxon>
        <taxon>Chytridiomycota</taxon>
        <taxon>Chytridiomycota incertae sedis</taxon>
        <taxon>Chytridiomycetes</taxon>
        <taxon>Spizellomycetales</taxon>
        <taxon>Powellomycetaceae</taxon>
        <taxon>Geranomyces</taxon>
    </lineage>
</organism>
<evidence type="ECO:0000256" key="9">
    <source>
        <dbReference type="ARBA" id="ARBA00061569"/>
    </source>
</evidence>
<dbReference type="GO" id="GO:0141221">
    <property type="term" value="F:histone deacetylase activity, hydrolytic mechanism"/>
    <property type="evidence" value="ECO:0007669"/>
    <property type="project" value="UniProtKB-EC"/>
</dbReference>
<evidence type="ECO:0000313" key="12">
    <source>
        <dbReference type="EMBL" id="KAJ3180684.1"/>
    </source>
</evidence>
<dbReference type="PANTHER" id="PTHR10625">
    <property type="entry name" value="HISTONE DEACETYLASE HDAC1-RELATED"/>
    <property type="match status" value="1"/>
</dbReference>
<dbReference type="Gene3D" id="3.40.800.20">
    <property type="entry name" value="Histone deacetylase domain"/>
    <property type="match status" value="1"/>
</dbReference>
<evidence type="ECO:0000256" key="5">
    <source>
        <dbReference type="ARBA" id="ARBA00022853"/>
    </source>
</evidence>
<dbReference type="PRINTS" id="PR01270">
    <property type="entry name" value="HDASUPER"/>
</dbReference>
<dbReference type="FunFam" id="3.40.800.20:FF:000001">
    <property type="entry name" value="Histone deacetylase"/>
    <property type="match status" value="1"/>
</dbReference>
<accession>A0AAD5TM36</accession>
<dbReference type="Proteomes" id="UP001212152">
    <property type="component" value="Unassembled WGS sequence"/>
</dbReference>
<evidence type="ECO:0000256" key="3">
    <source>
        <dbReference type="ARBA" id="ARBA00022491"/>
    </source>
</evidence>
<evidence type="ECO:0000256" key="8">
    <source>
        <dbReference type="ARBA" id="ARBA00023242"/>
    </source>
</evidence>
<proteinExistence type="inferred from homology"/>
<evidence type="ECO:0000256" key="7">
    <source>
        <dbReference type="ARBA" id="ARBA00023163"/>
    </source>
</evidence>
<dbReference type="GO" id="GO:0031507">
    <property type="term" value="P:heterochromatin formation"/>
    <property type="evidence" value="ECO:0007669"/>
    <property type="project" value="TreeGrafter"/>
</dbReference>
<evidence type="ECO:0000256" key="4">
    <source>
        <dbReference type="ARBA" id="ARBA00022801"/>
    </source>
</evidence>
<feature type="compositionally biased region" description="Polar residues" evidence="10">
    <location>
        <begin position="567"/>
        <end position="576"/>
    </location>
</feature>
<keyword evidence="6" id="KW-0805">Transcription regulation</keyword>
<feature type="compositionally biased region" description="Polar residues" evidence="10">
    <location>
        <begin position="490"/>
        <end position="513"/>
    </location>
</feature>
<protein>
    <recommendedName>
        <fullName evidence="2">histone deacetylase</fullName>
        <ecNumber evidence="2">3.5.1.98</ecNumber>
    </recommendedName>
</protein>
<dbReference type="GO" id="GO:0070210">
    <property type="term" value="C:Rpd3L-Expanded complex"/>
    <property type="evidence" value="ECO:0007669"/>
    <property type="project" value="TreeGrafter"/>
</dbReference>
<evidence type="ECO:0000256" key="2">
    <source>
        <dbReference type="ARBA" id="ARBA00012111"/>
    </source>
</evidence>
<evidence type="ECO:0000256" key="1">
    <source>
        <dbReference type="ARBA" id="ARBA00004123"/>
    </source>
</evidence>
<dbReference type="InterPro" id="IPR000286">
    <property type="entry name" value="HDACs"/>
</dbReference>
<evidence type="ECO:0000256" key="10">
    <source>
        <dbReference type="SAM" id="MobiDB-lite"/>
    </source>
</evidence>
<comment type="caution">
    <text evidence="12">The sequence shown here is derived from an EMBL/GenBank/DDBJ whole genome shotgun (WGS) entry which is preliminary data.</text>
</comment>
<feature type="region of interest" description="Disordered" evidence="10">
    <location>
        <begin position="392"/>
        <end position="455"/>
    </location>
</feature>
<dbReference type="InterPro" id="IPR023696">
    <property type="entry name" value="Ureohydrolase_dom_sf"/>
</dbReference>
<comment type="subcellular location">
    <subcellularLocation>
        <location evidence="1">Nucleus</location>
    </subcellularLocation>
</comment>
<keyword evidence="4" id="KW-0378">Hydrolase</keyword>
<feature type="domain" description="Histone deacetylase" evidence="11">
    <location>
        <begin position="28"/>
        <end position="318"/>
    </location>
</feature>
<dbReference type="InterPro" id="IPR003084">
    <property type="entry name" value="HDAC_I/II"/>
</dbReference>
<evidence type="ECO:0000256" key="6">
    <source>
        <dbReference type="ARBA" id="ARBA00023015"/>
    </source>
</evidence>